<sequence>MSIRSSKGKKLEQLKIPLTNIQLATDDFSETYKIAYMDGFTLYRAELNHFDKENPSSVEGNNKGGHPKRHNTVLIKRYPDGHDGYGKKEYFTELETLTSVMHRNIVTLLGFCFEGSEMILVIENFSNGYLHEYLGNVDKMRVLTWEKRLKICIDVAQALNYLHYELEDQKIIINRDICMYNIGLDENLGAKIVHFWFSVFMPRNQEDEALYLMWIGRPFNIDPEYKMTRKLKRESDIYSFGVVLFEILCGRPSYDSIYLKESKEGLPLMARRNFCTRTLEDMIDPIIKEETGENTFLLNRGPNKDSLHTFIELAYQCIAETQDQRPTIKVVVKELEKALLFQKNNKDNPRISLEVINQATQNFHDDNCIGGGGFGRVFKGTFQDGDGFKTIVAKRLDKRLL</sequence>
<keyword evidence="2" id="KW-1185">Reference proteome</keyword>
<reference evidence="2" key="1">
    <citation type="journal article" date="2022" name="Mol. Ecol. Resour.">
        <title>The genomes of chicory, endive, great burdock and yacon provide insights into Asteraceae palaeo-polyploidization history and plant inulin production.</title>
        <authorList>
            <person name="Fan W."/>
            <person name="Wang S."/>
            <person name="Wang H."/>
            <person name="Wang A."/>
            <person name="Jiang F."/>
            <person name="Liu H."/>
            <person name="Zhao H."/>
            <person name="Xu D."/>
            <person name="Zhang Y."/>
        </authorList>
    </citation>
    <scope>NUCLEOTIDE SEQUENCE [LARGE SCALE GENOMIC DNA]</scope>
    <source>
        <strain evidence="2">cv. Yunnan</strain>
    </source>
</reference>
<gene>
    <name evidence="1" type="ORF">L1987_20193</name>
</gene>
<dbReference type="EMBL" id="CM042024">
    <property type="protein sequence ID" value="KAI3810573.1"/>
    <property type="molecule type" value="Genomic_DNA"/>
</dbReference>
<comment type="caution">
    <text evidence="1">The sequence shown here is derived from an EMBL/GenBank/DDBJ whole genome shotgun (WGS) entry which is preliminary data.</text>
</comment>
<proteinExistence type="predicted"/>
<name>A0ACB9IST7_9ASTR</name>
<evidence type="ECO:0000313" key="1">
    <source>
        <dbReference type="EMBL" id="KAI3810573.1"/>
    </source>
</evidence>
<protein>
    <submittedName>
        <fullName evidence="1">Uncharacterized protein</fullName>
    </submittedName>
</protein>
<organism evidence="1 2">
    <name type="scientific">Smallanthus sonchifolius</name>
    <dbReference type="NCBI Taxonomy" id="185202"/>
    <lineage>
        <taxon>Eukaryota</taxon>
        <taxon>Viridiplantae</taxon>
        <taxon>Streptophyta</taxon>
        <taxon>Embryophyta</taxon>
        <taxon>Tracheophyta</taxon>
        <taxon>Spermatophyta</taxon>
        <taxon>Magnoliopsida</taxon>
        <taxon>eudicotyledons</taxon>
        <taxon>Gunneridae</taxon>
        <taxon>Pentapetalae</taxon>
        <taxon>asterids</taxon>
        <taxon>campanulids</taxon>
        <taxon>Asterales</taxon>
        <taxon>Asteraceae</taxon>
        <taxon>Asteroideae</taxon>
        <taxon>Heliantheae alliance</taxon>
        <taxon>Millerieae</taxon>
        <taxon>Smallanthus</taxon>
    </lineage>
</organism>
<reference evidence="1 2" key="2">
    <citation type="journal article" date="2022" name="Mol. Ecol. Resour.">
        <title>The genomes of chicory, endive, great burdock and yacon provide insights into Asteraceae paleo-polyploidization history and plant inulin production.</title>
        <authorList>
            <person name="Fan W."/>
            <person name="Wang S."/>
            <person name="Wang H."/>
            <person name="Wang A."/>
            <person name="Jiang F."/>
            <person name="Liu H."/>
            <person name="Zhao H."/>
            <person name="Xu D."/>
            <person name="Zhang Y."/>
        </authorList>
    </citation>
    <scope>NUCLEOTIDE SEQUENCE [LARGE SCALE GENOMIC DNA]</scope>
    <source>
        <strain evidence="2">cv. Yunnan</strain>
        <tissue evidence="1">Leaves</tissue>
    </source>
</reference>
<accession>A0ACB9IST7</accession>
<dbReference type="Proteomes" id="UP001056120">
    <property type="component" value="Linkage Group LG07"/>
</dbReference>
<evidence type="ECO:0000313" key="2">
    <source>
        <dbReference type="Proteomes" id="UP001056120"/>
    </source>
</evidence>